<dbReference type="RefSeq" id="WP_075607335.1">
    <property type="nucleotide sequence ID" value="NZ_CP052766.1"/>
</dbReference>
<reference evidence="5" key="1">
    <citation type="submission" date="2014-12" db="EMBL/GenBank/DDBJ databases">
        <title>Complete genome sequence of a multi-drug resistant Klebsiella pneumoniae.</title>
        <authorList>
            <person name="Hua X."/>
            <person name="Chen Q."/>
            <person name="Li X."/>
            <person name="Feng Y."/>
            <person name="Ruan Z."/>
            <person name="Yu Y."/>
        </authorList>
    </citation>
    <scope>NUCLEOTIDE SEQUENCE [LARGE SCALE GENOMIC DNA]</scope>
    <source>
        <strain evidence="5">5.12</strain>
    </source>
</reference>
<gene>
    <name evidence="4" type="ORF">CA267_011600</name>
</gene>
<dbReference type="AlphaFoldDB" id="A0A6M4MFH6"/>
<dbReference type="GO" id="GO:0006355">
    <property type="term" value="P:regulation of DNA-templated transcription"/>
    <property type="evidence" value="ECO:0007669"/>
    <property type="project" value="InterPro"/>
</dbReference>
<name>A0A6M4MFH6_9ALTE</name>
<evidence type="ECO:0000256" key="1">
    <source>
        <dbReference type="ARBA" id="ARBA00023015"/>
    </source>
</evidence>
<reference evidence="4 5" key="2">
    <citation type="submission" date="2020-04" db="EMBL/GenBank/DDBJ databases">
        <title>Complete genome sequence of Alteromonas pelagimontana 5.12T.</title>
        <authorList>
            <person name="Sinha R.K."/>
            <person name="Krishnan K.P."/>
            <person name="Kurian J.P."/>
        </authorList>
    </citation>
    <scope>NUCLEOTIDE SEQUENCE [LARGE SCALE GENOMIC DNA]</scope>
    <source>
        <strain evidence="4 5">5.12</strain>
    </source>
</reference>
<dbReference type="NCBIfam" id="NF008723">
    <property type="entry name" value="PRK11718.1"/>
    <property type="match status" value="1"/>
</dbReference>
<dbReference type="Pfam" id="PF04353">
    <property type="entry name" value="Rsd_AlgQ"/>
    <property type="match status" value="1"/>
</dbReference>
<evidence type="ECO:0000313" key="5">
    <source>
        <dbReference type="Proteomes" id="UP000219285"/>
    </source>
</evidence>
<dbReference type="EMBL" id="CP052766">
    <property type="protein sequence ID" value="QJR81375.1"/>
    <property type="molecule type" value="Genomic_DNA"/>
</dbReference>
<protein>
    <submittedName>
        <fullName evidence="4">Rsd/AlgQ family anti-sigma factor</fullName>
    </submittedName>
</protein>
<dbReference type="Proteomes" id="UP000219285">
    <property type="component" value="Chromosome"/>
</dbReference>
<accession>A0A6M4MFH6</accession>
<keyword evidence="5" id="KW-1185">Reference proteome</keyword>
<organism evidence="4 5">
    <name type="scientific">Alteromonas pelagimontana</name>
    <dbReference type="NCBI Taxonomy" id="1858656"/>
    <lineage>
        <taxon>Bacteria</taxon>
        <taxon>Pseudomonadati</taxon>
        <taxon>Pseudomonadota</taxon>
        <taxon>Gammaproteobacteria</taxon>
        <taxon>Alteromonadales</taxon>
        <taxon>Alteromonadaceae</taxon>
        <taxon>Alteromonas/Salinimonas group</taxon>
        <taxon>Alteromonas</taxon>
    </lineage>
</organism>
<dbReference type="KEGG" id="apel:CA267_011600"/>
<evidence type="ECO:0000313" key="4">
    <source>
        <dbReference type="EMBL" id="QJR81375.1"/>
    </source>
</evidence>
<keyword evidence="1 3" id="KW-0805">Transcription regulation</keyword>
<dbReference type="InterPro" id="IPR038309">
    <property type="entry name" value="Rsd/AlgQ_sf"/>
</dbReference>
<comment type="similarity">
    <text evidence="3">Belongs to the Rsd/AlgQ family.</text>
</comment>
<evidence type="ECO:0000256" key="2">
    <source>
        <dbReference type="ARBA" id="ARBA00023163"/>
    </source>
</evidence>
<evidence type="ECO:0000256" key="3">
    <source>
        <dbReference type="RuleBase" id="RU004409"/>
    </source>
</evidence>
<keyword evidence="2 3" id="KW-0804">Transcription</keyword>
<sequence>MLNQLEKVINRWGGRSATIDNWLQARQNLLIKYCQLAGLNVPTNLALPEANKISEFCNDLMDYLSAGHFEVYEMLVSDDESGSALKKRIYPKLAETTDRALSFSDKNAEAVTPKQASEFDADLTKLGETLEERFLLEDELINHMYHTESLTLSARQTVE</sequence>
<dbReference type="InterPro" id="IPR007448">
    <property type="entry name" value="Sigma70_reg_Rsd_AlgQ"/>
</dbReference>
<dbReference type="Gene3D" id="1.20.120.1370">
    <property type="entry name" value="Regulator of RNA polymerase sigma(70) subunit, domain 4"/>
    <property type="match status" value="1"/>
</dbReference>
<proteinExistence type="inferred from homology"/>
<dbReference type="PIRSF" id="PIRSF016548">
    <property type="entry name" value="Rsd_AlgQ"/>
    <property type="match status" value="1"/>
</dbReference>
<dbReference type="OrthoDB" id="5567237at2"/>